<dbReference type="RefSeq" id="WP_272182227.1">
    <property type="nucleotide sequence ID" value="NZ_JAQOMS010000002.1"/>
</dbReference>
<feature type="transmembrane region" description="Helical" evidence="1">
    <location>
        <begin position="32"/>
        <end position="53"/>
    </location>
</feature>
<name>A0ABT5FJ42_9GAMM</name>
<feature type="transmembrane region" description="Helical" evidence="1">
    <location>
        <begin position="104"/>
        <end position="120"/>
    </location>
</feature>
<comment type="caution">
    <text evidence="2">The sequence shown here is derived from an EMBL/GenBank/DDBJ whole genome shotgun (WGS) entry which is preliminary data.</text>
</comment>
<sequence length="130" mass="14596">MKERQFEPAKTDQKMPLFKSLKAIIKNRNMKILLAIIFIQLTLGGFAASMDYYVLVYYMNDGDVAAGATWKGVLSSAYAITGIITIGILTRLSSKIGKVATMKWVYLITIIGGLCKWFIYQSRQWALANC</sequence>
<evidence type="ECO:0000256" key="1">
    <source>
        <dbReference type="SAM" id="Phobius"/>
    </source>
</evidence>
<protein>
    <submittedName>
        <fullName evidence="2">MFS transporter</fullName>
    </submittedName>
</protein>
<proteinExistence type="predicted"/>
<evidence type="ECO:0000313" key="3">
    <source>
        <dbReference type="Proteomes" id="UP001528411"/>
    </source>
</evidence>
<dbReference type="EMBL" id="JAQOMS010000002">
    <property type="protein sequence ID" value="MDC2891201.1"/>
    <property type="molecule type" value="Genomic_DNA"/>
</dbReference>
<dbReference type="InterPro" id="IPR036259">
    <property type="entry name" value="MFS_trans_sf"/>
</dbReference>
<keyword evidence="1" id="KW-1133">Transmembrane helix</keyword>
<reference evidence="2 3" key="1">
    <citation type="submission" date="2023-01" db="EMBL/GenBank/DDBJ databases">
        <title>Psychrosphaera sp. nov., isolated from marine algae.</title>
        <authorList>
            <person name="Bayburt H."/>
            <person name="Choi B.J."/>
            <person name="Kim J.M."/>
            <person name="Choi D.G."/>
            <person name="Jeon C.O."/>
        </authorList>
    </citation>
    <scope>NUCLEOTIDE SEQUENCE [LARGE SCALE GENOMIC DNA]</scope>
    <source>
        <strain evidence="2 3">G1-22</strain>
    </source>
</reference>
<keyword evidence="3" id="KW-1185">Reference proteome</keyword>
<keyword evidence="1" id="KW-0812">Transmembrane</keyword>
<organism evidence="2 3">
    <name type="scientific">Psychrosphaera algicola</name>
    <dbReference type="NCBI Taxonomy" id="3023714"/>
    <lineage>
        <taxon>Bacteria</taxon>
        <taxon>Pseudomonadati</taxon>
        <taxon>Pseudomonadota</taxon>
        <taxon>Gammaproteobacteria</taxon>
        <taxon>Alteromonadales</taxon>
        <taxon>Pseudoalteromonadaceae</taxon>
        <taxon>Psychrosphaera</taxon>
    </lineage>
</organism>
<dbReference type="Pfam" id="PF13347">
    <property type="entry name" value="MFS_2"/>
    <property type="match status" value="1"/>
</dbReference>
<keyword evidence="1" id="KW-0472">Membrane</keyword>
<gene>
    <name evidence="2" type="ORF">PN838_23740</name>
</gene>
<dbReference type="Proteomes" id="UP001528411">
    <property type="component" value="Unassembled WGS sequence"/>
</dbReference>
<accession>A0ABT5FJ42</accession>
<feature type="transmembrane region" description="Helical" evidence="1">
    <location>
        <begin position="73"/>
        <end position="92"/>
    </location>
</feature>
<dbReference type="Gene3D" id="1.20.1250.20">
    <property type="entry name" value="MFS general substrate transporter like domains"/>
    <property type="match status" value="1"/>
</dbReference>
<evidence type="ECO:0000313" key="2">
    <source>
        <dbReference type="EMBL" id="MDC2891201.1"/>
    </source>
</evidence>
<dbReference type="SUPFAM" id="SSF103473">
    <property type="entry name" value="MFS general substrate transporter"/>
    <property type="match status" value="1"/>
</dbReference>